<keyword evidence="2" id="KW-1185">Reference proteome</keyword>
<comment type="caution">
    <text evidence="1">The sequence shown here is derived from an EMBL/GenBank/DDBJ whole genome shotgun (WGS) entry which is preliminary data.</text>
</comment>
<dbReference type="Proteomes" id="UP000807342">
    <property type="component" value="Unassembled WGS sequence"/>
</dbReference>
<sequence length="107" mass="12145">MSLQSPFLCSFSASWCCKQILKFHGRARHELPQHPRAFGRSEATSGSTRSEFPFCRARFELEGEKAMEIHCTLPRAVGRFPVPTTIGLSGRKVRTRFDAGIREERTC</sequence>
<proteinExistence type="predicted"/>
<name>A0A9P5XJL2_9AGAR</name>
<dbReference type="AlphaFoldDB" id="A0A9P5XJL2"/>
<evidence type="ECO:0000313" key="2">
    <source>
        <dbReference type="Proteomes" id="UP000807342"/>
    </source>
</evidence>
<accession>A0A9P5XJL2</accession>
<reference evidence="1" key="1">
    <citation type="submission" date="2020-11" db="EMBL/GenBank/DDBJ databases">
        <authorList>
            <consortium name="DOE Joint Genome Institute"/>
            <person name="Ahrendt S."/>
            <person name="Riley R."/>
            <person name="Andreopoulos W."/>
            <person name="Labutti K."/>
            <person name="Pangilinan J."/>
            <person name="Ruiz-Duenas F.J."/>
            <person name="Barrasa J.M."/>
            <person name="Sanchez-Garcia M."/>
            <person name="Camarero S."/>
            <person name="Miyauchi S."/>
            <person name="Serrano A."/>
            <person name="Linde D."/>
            <person name="Babiker R."/>
            <person name="Drula E."/>
            <person name="Ayuso-Fernandez I."/>
            <person name="Pacheco R."/>
            <person name="Padilla G."/>
            <person name="Ferreira P."/>
            <person name="Barriuso J."/>
            <person name="Kellner H."/>
            <person name="Castanera R."/>
            <person name="Alfaro M."/>
            <person name="Ramirez L."/>
            <person name="Pisabarro A.G."/>
            <person name="Kuo A."/>
            <person name="Tritt A."/>
            <person name="Lipzen A."/>
            <person name="He G."/>
            <person name="Yan M."/>
            <person name="Ng V."/>
            <person name="Cullen D."/>
            <person name="Martin F."/>
            <person name="Rosso M.-N."/>
            <person name="Henrissat B."/>
            <person name="Hibbett D."/>
            <person name="Martinez A.T."/>
            <person name="Grigoriev I.V."/>
        </authorList>
    </citation>
    <scope>NUCLEOTIDE SEQUENCE</scope>
    <source>
        <strain evidence="1">MF-IS2</strain>
    </source>
</reference>
<dbReference type="EMBL" id="MU151106">
    <property type="protein sequence ID" value="KAF9450376.1"/>
    <property type="molecule type" value="Genomic_DNA"/>
</dbReference>
<evidence type="ECO:0000313" key="1">
    <source>
        <dbReference type="EMBL" id="KAF9450376.1"/>
    </source>
</evidence>
<gene>
    <name evidence="1" type="ORF">P691DRAFT_472077</name>
</gene>
<organism evidence="1 2">
    <name type="scientific">Macrolepiota fuliginosa MF-IS2</name>
    <dbReference type="NCBI Taxonomy" id="1400762"/>
    <lineage>
        <taxon>Eukaryota</taxon>
        <taxon>Fungi</taxon>
        <taxon>Dikarya</taxon>
        <taxon>Basidiomycota</taxon>
        <taxon>Agaricomycotina</taxon>
        <taxon>Agaricomycetes</taxon>
        <taxon>Agaricomycetidae</taxon>
        <taxon>Agaricales</taxon>
        <taxon>Agaricineae</taxon>
        <taxon>Agaricaceae</taxon>
        <taxon>Macrolepiota</taxon>
    </lineage>
</organism>
<protein>
    <submittedName>
        <fullName evidence="1">Uncharacterized protein</fullName>
    </submittedName>
</protein>